<comment type="caution">
    <text evidence="1">The sequence shown here is derived from an EMBL/GenBank/DDBJ whole genome shotgun (WGS) entry which is preliminary data.</text>
</comment>
<name>A0A8X6SIJ6_TRICX</name>
<dbReference type="GO" id="GO:0003676">
    <property type="term" value="F:nucleic acid binding"/>
    <property type="evidence" value="ECO:0007669"/>
    <property type="project" value="InterPro"/>
</dbReference>
<organism evidence="1 2">
    <name type="scientific">Trichonephila clavipes</name>
    <name type="common">Golden silk orbweaver</name>
    <name type="synonym">Nephila clavipes</name>
    <dbReference type="NCBI Taxonomy" id="2585209"/>
    <lineage>
        <taxon>Eukaryota</taxon>
        <taxon>Metazoa</taxon>
        <taxon>Ecdysozoa</taxon>
        <taxon>Arthropoda</taxon>
        <taxon>Chelicerata</taxon>
        <taxon>Arachnida</taxon>
        <taxon>Araneae</taxon>
        <taxon>Araneomorphae</taxon>
        <taxon>Entelegynae</taxon>
        <taxon>Araneoidea</taxon>
        <taxon>Nephilidae</taxon>
        <taxon>Trichonephila</taxon>
    </lineage>
</organism>
<evidence type="ECO:0000313" key="1">
    <source>
        <dbReference type="EMBL" id="GFY12055.1"/>
    </source>
</evidence>
<dbReference type="Gene3D" id="3.30.420.10">
    <property type="entry name" value="Ribonuclease H-like superfamily/Ribonuclease H"/>
    <property type="match status" value="1"/>
</dbReference>
<protein>
    <submittedName>
        <fullName evidence="1">Transposable element Tc1 transposase</fullName>
    </submittedName>
</protein>
<proteinExistence type="predicted"/>
<keyword evidence="2" id="KW-1185">Reference proteome</keyword>
<sequence>MCDSRTFVLVEGIVEVVGYLIIIVDQLHSYMTSVSPTGNGAFQQDSVPCQKARIMLEWFEKHKDEFQLISWPSNSVYLNQIGHIWVFVERKLRDQTSSCPNILTLHNHCLDNWYNLSPVIDQELVISMAR</sequence>
<dbReference type="Proteomes" id="UP000887159">
    <property type="component" value="Unassembled WGS sequence"/>
</dbReference>
<accession>A0A8X6SIJ6</accession>
<dbReference type="InterPro" id="IPR036397">
    <property type="entry name" value="RNaseH_sf"/>
</dbReference>
<dbReference type="EMBL" id="BMAU01021309">
    <property type="protein sequence ID" value="GFY12055.1"/>
    <property type="molecule type" value="Genomic_DNA"/>
</dbReference>
<dbReference type="AlphaFoldDB" id="A0A8X6SIJ6"/>
<evidence type="ECO:0000313" key="2">
    <source>
        <dbReference type="Proteomes" id="UP000887159"/>
    </source>
</evidence>
<reference evidence="1" key="1">
    <citation type="submission" date="2020-08" db="EMBL/GenBank/DDBJ databases">
        <title>Multicomponent nature underlies the extraordinary mechanical properties of spider dragline silk.</title>
        <authorList>
            <person name="Kono N."/>
            <person name="Nakamura H."/>
            <person name="Mori M."/>
            <person name="Yoshida Y."/>
            <person name="Ohtoshi R."/>
            <person name="Malay A.D."/>
            <person name="Moran D.A.P."/>
            <person name="Tomita M."/>
            <person name="Numata K."/>
            <person name="Arakawa K."/>
        </authorList>
    </citation>
    <scope>NUCLEOTIDE SEQUENCE</scope>
</reference>
<gene>
    <name evidence="1" type="primary">tc1a_286</name>
    <name evidence="1" type="ORF">TNCV_4975551</name>
</gene>